<reference evidence="2 3" key="1">
    <citation type="submission" date="2016-10" db="EMBL/GenBank/DDBJ databases">
        <authorList>
            <person name="de Groot N.N."/>
        </authorList>
    </citation>
    <scope>NUCLEOTIDE SEQUENCE [LARGE SCALE GENOMIC DNA]</scope>
    <source>
        <strain evidence="2 3">CPCC 100156</strain>
    </source>
</reference>
<dbReference type="CDD" id="cd00130">
    <property type="entry name" value="PAS"/>
    <property type="match status" value="1"/>
</dbReference>
<dbReference type="InterPro" id="IPR035965">
    <property type="entry name" value="PAS-like_dom_sf"/>
</dbReference>
<dbReference type="SUPFAM" id="SSF55785">
    <property type="entry name" value="PYP-like sensor domain (PAS domain)"/>
    <property type="match status" value="2"/>
</dbReference>
<dbReference type="Proteomes" id="UP000198925">
    <property type="component" value="Unassembled WGS sequence"/>
</dbReference>
<dbReference type="GO" id="GO:0043565">
    <property type="term" value="F:sequence-specific DNA binding"/>
    <property type="evidence" value="ECO:0007669"/>
    <property type="project" value="InterPro"/>
</dbReference>
<dbReference type="PRINTS" id="PR01590">
    <property type="entry name" value="HTHFIS"/>
</dbReference>
<dbReference type="AlphaFoldDB" id="A0A1G6YF77"/>
<name>A0A1G6YF77_9PROT</name>
<dbReference type="Pfam" id="PF00989">
    <property type="entry name" value="PAS"/>
    <property type="match status" value="1"/>
</dbReference>
<evidence type="ECO:0000259" key="1">
    <source>
        <dbReference type="PROSITE" id="PS50112"/>
    </source>
</evidence>
<organism evidence="2 3">
    <name type="scientific">Belnapia rosea</name>
    <dbReference type="NCBI Taxonomy" id="938405"/>
    <lineage>
        <taxon>Bacteria</taxon>
        <taxon>Pseudomonadati</taxon>
        <taxon>Pseudomonadota</taxon>
        <taxon>Alphaproteobacteria</taxon>
        <taxon>Acetobacterales</taxon>
        <taxon>Roseomonadaceae</taxon>
        <taxon>Belnapia</taxon>
    </lineage>
</organism>
<accession>A0A1G6YF77</accession>
<evidence type="ECO:0000313" key="2">
    <source>
        <dbReference type="EMBL" id="SDD88377.1"/>
    </source>
</evidence>
<dbReference type="GO" id="GO:0006355">
    <property type="term" value="P:regulation of DNA-templated transcription"/>
    <property type="evidence" value="ECO:0007669"/>
    <property type="project" value="InterPro"/>
</dbReference>
<feature type="domain" description="PAS" evidence="1">
    <location>
        <begin position="274"/>
        <end position="315"/>
    </location>
</feature>
<sequence>MKAFKAPKTSLGNLDAEAAAVLITAAADVALIIDEHGVIRDIAFNSEELALEMEGDGSWLGRRWIDTVAEDSRPKVEAMLQALADREQPRWRHINQGAGRGGSVPILFSTVRVGKGGRSVAFGRDLRPLSALQQRLVEAQQSIDRDYARLRHAETRYRMLFQLWTEPVLILDAATLAVLEANRVADQLLGRGGRRGAVRSFLDLFAPAIRGRIELMLNGLRATGRAEDVDATLAEDGREVLISATPFRQENASLVLVRLTYPQGEAGAVVLPRAKSKMLRLIESVPDAFVVTDQDGRIVTANAAFVEMAQLAAEEQAVGQPLERWIGQPGVEMEVLTANLRQRGPVRLFATTLHGEYGATIEVEISAVSVMNGTGPCFGFAIRDIGTRVAPPARAMGRVPRSVEQLTELIGQVPLKDLVREATDVIERLCIEAALELTGDNRASAAEMLGLSRQSLYVKLRRYGLGDLPAENGEMG</sequence>
<dbReference type="Gene3D" id="3.30.450.20">
    <property type="entry name" value="PAS domain"/>
    <property type="match status" value="2"/>
</dbReference>
<dbReference type="SUPFAM" id="SSF46689">
    <property type="entry name" value="Homeodomain-like"/>
    <property type="match status" value="1"/>
</dbReference>
<dbReference type="InterPro" id="IPR013767">
    <property type="entry name" value="PAS_fold"/>
</dbReference>
<keyword evidence="3" id="KW-1185">Reference proteome</keyword>
<gene>
    <name evidence="2" type="ORF">SAMN04487779_101419</name>
</gene>
<dbReference type="InterPro" id="IPR002197">
    <property type="entry name" value="HTH_Fis"/>
</dbReference>
<evidence type="ECO:0000313" key="3">
    <source>
        <dbReference type="Proteomes" id="UP000198925"/>
    </source>
</evidence>
<dbReference type="PROSITE" id="PS50112">
    <property type="entry name" value="PAS"/>
    <property type="match status" value="1"/>
</dbReference>
<dbReference type="InterPro" id="IPR000014">
    <property type="entry name" value="PAS"/>
</dbReference>
<dbReference type="EMBL" id="FMZX01000014">
    <property type="protein sequence ID" value="SDD88377.1"/>
    <property type="molecule type" value="Genomic_DNA"/>
</dbReference>
<dbReference type="InterPro" id="IPR009057">
    <property type="entry name" value="Homeodomain-like_sf"/>
</dbReference>
<dbReference type="NCBIfam" id="TIGR00229">
    <property type="entry name" value="sensory_box"/>
    <property type="match status" value="1"/>
</dbReference>
<dbReference type="Gene3D" id="1.20.5.430">
    <property type="match status" value="1"/>
</dbReference>
<protein>
    <submittedName>
        <fullName evidence="2">Transcriptional regulator PpsR</fullName>
    </submittedName>
</protein>
<dbReference type="Pfam" id="PF02954">
    <property type="entry name" value="HTH_8"/>
    <property type="match status" value="1"/>
</dbReference>
<dbReference type="STRING" id="938405.SAMN02927895_03920"/>
<dbReference type="Gene3D" id="1.10.10.60">
    <property type="entry name" value="Homeodomain-like"/>
    <property type="match status" value="1"/>
</dbReference>
<dbReference type="NCBIfam" id="TIGR02040">
    <property type="entry name" value="PpsR-CrtJ"/>
    <property type="match status" value="1"/>
</dbReference>
<proteinExistence type="predicted"/>
<dbReference type="SMART" id="SM00091">
    <property type="entry name" value="PAS"/>
    <property type="match status" value="2"/>
</dbReference>
<dbReference type="InterPro" id="IPR011785">
    <property type="entry name" value="Tscrpt_reg_PpsR-CrtJ"/>
</dbReference>
<dbReference type="RefSeq" id="WP_090664329.1">
    <property type="nucleotide sequence ID" value="NZ_FMZX01000014.1"/>
</dbReference>